<dbReference type="Gene3D" id="6.20.240.20">
    <property type="match status" value="1"/>
</dbReference>
<organism evidence="5 6">
    <name type="scientific">Sphaeroforma arctica JP610</name>
    <dbReference type="NCBI Taxonomy" id="667725"/>
    <lineage>
        <taxon>Eukaryota</taxon>
        <taxon>Ichthyosporea</taxon>
        <taxon>Ichthyophonida</taxon>
        <taxon>Sphaeroforma</taxon>
    </lineage>
</organism>
<evidence type="ECO:0000313" key="5">
    <source>
        <dbReference type="EMBL" id="KNC72450.1"/>
    </source>
</evidence>
<feature type="domain" description="Myosin motor" evidence="4">
    <location>
        <begin position="1"/>
        <end position="102"/>
    </location>
</feature>
<proteinExistence type="inferred from homology"/>
<keyword evidence="2" id="KW-0505">Motor protein</keyword>
<dbReference type="InterPro" id="IPR027417">
    <property type="entry name" value="P-loop_NTPase"/>
</dbReference>
<name>A0A0L0F6V4_9EUKA</name>
<keyword evidence="3" id="KW-0009">Actin-binding</keyword>
<dbReference type="EMBL" id="KQ247032">
    <property type="protein sequence ID" value="KNC72450.1"/>
    <property type="molecule type" value="Genomic_DNA"/>
</dbReference>
<evidence type="ECO:0000313" key="6">
    <source>
        <dbReference type="Proteomes" id="UP000054560"/>
    </source>
</evidence>
<dbReference type="InterPro" id="IPR051724">
    <property type="entry name" value="Actin_motor_Myosin"/>
</dbReference>
<protein>
    <recommendedName>
        <fullName evidence="4">Myosin motor domain-containing protein</fullName>
    </recommendedName>
</protein>
<dbReference type="Gene3D" id="3.40.850.10">
    <property type="entry name" value="Kinesin motor domain"/>
    <property type="match status" value="1"/>
</dbReference>
<dbReference type="InterPro" id="IPR036961">
    <property type="entry name" value="Kinesin_motor_dom_sf"/>
</dbReference>
<dbReference type="InterPro" id="IPR001609">
    <property type="entry name" value="Myosin_head_motor_dom-like"/>
</dbReference>
<dbReference type="GO" id="GO:0016459">
    <property type="term" value="C:myosin complex"/>
    <property type="evidence" value="ECO:0007669"/>
    <property type="project" value="UniProtKB-KW"/>
</dbReference>
<dbReference type="Pfam" id="PF00063">
    <property type="entry name" value="Myosin_head"/>
    <property type="match status" value="1"/>
</dbReference>
<comment type="caution">
    <text evidence="3">Lacks conserved residue(s) required for the propagation of feature annotation.</text>
</comment>
<evidence type="ECO:0000256" key="1">
    <source>
        <dbReference type="ARBA" id="ARBA00023123"/>
    </source>
</evidence>
<accession>A0A0L0F6V4</accession>
<gene>
    <name evidence="5" type="ORF">SARC_14992</name>
</gene>
<dbReference type="STRING" id="667725.A0A0L0F6V4"/>
<reference evidence="5 6" key="1">
    <citation type="submission" date="2011-02" db="EMBL/GenBank/DDBJ databases">
        <title>The Genome Sequence of Sphaeroforma arctica JP610.</title>
        <authorList>
            <consortium name="The Broad Institute Genome Sequencing Platform"/>
            <person name="Russ C."/>
            <person name="Cuomo C."/>
            <person name="Young S.K."/>
            <person name="Zeng Q."/>
            <person name="Gargeya S."/>
            <person name="Alvarado L."/>
            <person name="Berlin A."/>
            <person name="Chapman S.B."/>
            <person name="Chen Z."/>
            <person name="Freedman E."/>
            <person name="Gellesch M."/>
            <person name="Goldberg J."/>
            <person name="Griggs A."/>
            <person name="Gujja S."/>
            <person name="Heilman E."/>
            <person name="Heiman D."/>
            <person name="Howarth C."/>
            <person name="Mehta T."/>
            <person name="Neiman D."/>
            <person name="Pearson M."/>
            <person name="Roberts A."/>
            <person name="Saif S."/>
            <person name="Shea T."/>
            <person name="Shenoy N."/>
            <person name="Sisk P."/>
            <person name="Stolte C."/>
            <person name="Sykes S."/>
            <person name="White J."/>
            <person name="Yandava C."/>
            <person name="Burger G."/>
            <person name="Gray M.W."/>
            <person name="Holland P.W.H."/>
            <person name="King N."/>
            <person name="Lang F.B.F."/>
            <person name="Roger A.J."/>
            <person name="Ruiz-Trillo I."/>
            <person name="Haas B."/>
            <person name="Nusbaum C."/>
            <person name="Birren B."/>
        </authorList>
    </citation>
    <scope>NUCLEOTIDE SEQUENCE [LARGE SCALE GENOMIC DNA]</scope>
    <source>
        <strain evidence="5 6">JP610</strain>
    </source>
</reference>
<dbReference type="AlphaFoldDB" id="A0A0L0F6V4"/>
<keyword evidence="6" id="KW-1185">Reference proteome</keyword>
<dbReference type="SUPFAM" id="SSF52540">
    <property type="entry name" value="P-loop containing nucleoside triphosphate hydrolases"/>
    <property type="match status" value="1"/>
</dbReference>
<evidence type="ECO:0000256" key="2">
    <source>
        <dbReference type="ARBA" id="ARBA00023175"/>
    </source>
</evidence>
<comment type="similarity">
    <text evidence="3">Belongs to the TRAFAC class myosin-kinesin ATPase superfamily. Myosin family.</text>
</comment>
<dbReference type="PROSITE" id="PS51456">
    <property type="entry name" value="MYOSIN_MOTOR"/>
    <property type="match status" value="1"/>
</dbReference>
<dbReference type="PANTHER" id="PTHR46049">
    <property type="entry name" value="AGAP003327-PA"/>
    <property type="match status" value="1"/>
</dbReference>
<dbReference type="eggNOG" id="KOG4229">
    <property type="taxonomic scope" value="Eukaryota"/>
</dbReference>
<evidence type="ECO:0000259" key="4">
    <source>
        <dbReference type="PROSITE" id="PS51456"/>
    </source>
</evidence>
<dbReference type="Proteomes" id="UP000054560">
    <property type="component" value="Unassembled WGS sequence"/>
</dbReference>
<sequence>MSSLSAAAPFFIRCLKPNLTKQPDLFVSDFVHNQLLYSGMLETVRIRRAGYPSRVGFEDFLHRYKTLTTKRIQDSLNAAEQCRALMTAEECGVVGEEWQVGM</sequence>
<dbReference type="GO" id="GO:0003779">
    <property type="term" value="F:actin binding"/>
    <property type="evidence" value="ECO:0007669"/>
    <property type="project" value="UniProtKB-KW"/>
</dbReference>
<dbReference type="GO" id="GO:0003774">
    <property type="term" value="F:cytoskeletal motor activity"/>
    <property type="evidence" value="ECO:0007669"/>
    <property type="project" value="InterPro"/>
</dbReference>
<evidence type="ECO:0000256" key="3">
    <source>
        <dbReference type="PROSITE-ProRule" id="PRU00782"/>
    </source>
</evidence>
<dbReference type="PANTHER" id="PTHR46049:SF5">
    <property type="entry name" value="PLECKSTRIN HOMOLOGY DOMAIN-CONTAINING FAMILY H MEMBER 3"/>
    <property type="match status" value="1"/>
</dbReference>
<dbReference type="RefSeq" id="XP_014146352.1">
    <property type="nucleotide sequence ID" value="XM_014290877.1"/>
</dbReference>
<dbReference type="OrthoDB" id="8953810at2759"/>
<keyword evidence="1 3" id="KW-0518">Myosin</keyword>
<dbReference type="GeneID" id="25915496"/>
<dbReference type="GO" id="GO:0005524">
    <property type="term" value="F:ATP binding"/>
    <property type="evidence" value="ECO:0007669"/>
    <property type="project" value="InterPro"/>
</dbReference>